<evidence type="ECO:0000313" key="2">
    <source>
        <dbReference type="Proteomes" id="UP000499080"/>
    </source>
</evidence>
<reference evidence="1 2" key="1">
    <citation type="journal article" date="2019" name="Sci. Rep.">
        <title>Orb-weaving spider Araneus ventricosus genome elucidates the spidroin gene catalogue.</title>
        <authorList>
            <person name="Kono N."/>
            <person name="Nakamura H."/>
            <person name="Ohtoshi R."/>
            <person name="Moran D.A.P."/>
            <person name="Shinohara A."/>
            <person name="Yoshida Y."/>
            <person name="Fujiwara M."/>
            <person name="Mori M."/>
            <person name="Tomita M."/>
            <person name="Arakawa K."/>
        </authorList>
    </citation>
    <scope>NUCLEOTIDE SEQUENCE [LARGE SCALE GENOMIC DNA]</scope>
</reference>
<comment type="caution">
    <text evidence="1">The sequence shown here is derived from an EMBL/GenBank/DDBJ whole genome shotgun (WGS) entry which is preliminary data.</text>
</comment>
<proteinExistence type="predicted"/>
<gene>
    <name evidence="1" type="ORF">AVEN_135103_1</name>
</gene>
<evidence type="ECO:0000313" key="1">
    <source>
        <dbReference type="EMBL" id="GBM91081.1"/>
    </source>
</evidence>
<name>A0A4Y2JL29_ARAVE</name>
<keyword evidence="2" id="KW-1185">Reference proteome</keyword>
<dbReference type="EMBL" id="BGPR01003672">
    <property type="protein sequence ID" value="GBM91081.1"/>
    <property type="molecule type" value="Genomic_DNA"/>
</dbReference>
<organism evidence="1 2">
    <name type="scientific">Araneus ventricosus</name>
    <name type="common">Orbweaver spider</name>
    <name type="synonym">Epeira ventricosa</name>
    <dbReference type="NCBI Taxonomy" id="182803"/>
    <lineage>
        <taxon>Eukaryota</taxon>
        <taxon>Metazoa</taxon>
        <taxon>Ecdysozoa</taxon>
        <taxon>Arthropoda</taxon>
        <taxon>Chelicerata</taxon>
        <taxon>Arachnida</taxon>
        <taxon>Araneae</taxon>
        <taxon>Araneomorphae</taxon>
        <taxon>Entelegynae</taxon>
        <taxon>Araneoidea</taxon>
        <taxon>Araneidae</taxon>
        <taxon>Araneus</taxon>
    </lineage>
</organism>
<dbReference type="Proteomes" id="UP000499080">
    <property type="component" value="Unassembled WGS sequence"/>
</dbReference>
<protein>
    <submittedName>
        <fullName evidence="1">Uncharacterized protein</fullName>
    </submittedName>
</protein>
<sequence>MLKSVLEFTRETLPRFSLKEMSTIKIITTLCNNRELLDLILKCNFQEDLPFRLCARKGSEWKAVEAMANELISQICNSVLLKKSILEFLWTVSYRILLWKSKYAPTISNTFLRHFYWTDRGKIDNTRTIRLLVGNKNISVRRRFVLACSVCLSKEIHEMWREMSVEDKAYFYSENDDKICPILLFWAHTLEGSDNNHEQYKDGAIACASEIGLLEAGKYLFAISTEDAERDM</sequence>
<accession>A0A4Y2JL29</accession>
<dbReference type="AlphaFoldDB" id="A0A4Y2JL29"/>